<evidence type="ECO:0000256" key="1">
    <source>
        <dbReference type="SAM" id="MobiDB-lite"/>
    </source>
</evidence>
<accession>A8PEQ7</accession>
<dbReference type="SMART" id="SM00225">
    <property type="entry name" value="BTB"/>
    <property type="match status" value="1"/>
</dbReference>
<dbReference type="GeneID" id="6017477"/>
<dbReference type="OMA" id="DSHALCE"/>
<dbReference type="InterPro" id="IPR011333">
    <property type="entry name" value="SKP1/BTB/POZ_sf"/>
</dbReference>
<dbReference type="OrthoDB" id="3217871at2759"/>
<dbReference type="EMBL" id="AACS02000008">
    <property type="protein sequence ID" value="EAU80875.2"/>
    <property type="molecule type" value="Genomic_DNA"/>
</dbReference>
<sequence length="337" mass="38412">MSGTSQRASPAPPSAKRRRTNLSDSNAEEQVVNSTEYWFSDGNIILQVENTRFRVHKSVLAIHSPILHDMFSVPQPPEGEEFVEGCPVVQLWDRAEDWELLLWISYRGVQYRLQENTRPHLNTVAALLRLGHKYEMADYRDHGRRGPYGFHHAAAQADRHVMWATFGDTSSFSDLFNLVMELRLETVQPQLFLSTMCRPDFPEMLWTGTTAADGNVSKISTSMHGALIMGKEKLCQALRDDIFDCILHWEPDHSACTSPARCEPEYRKLIVNLFTPVVQLQKAFSSKAMNSFSQAVCQNCSITAKQSVTEGQEAVWERLPEIFGLPNWDELKDFNFD</sequence>
<proteinExistence type="predicted"/>
<dbReference type="Pfam" id="PF00651">
    <property type="entry name" value="BTB"/>
    <property type="match status" value="1"/>
</dbReference>
<dbReference type="CDD" id="cd18186">
    <property type="entry name" value="BTB_POZ_ZBTB_KLHL-like"/>
    <property type="match status" value="1"/>
</dbReference>
<evidence type="ECO:0000313" key="4">
    <source>
        <dbReference type="Proteomes" id="UP000001861"/>
    </source>
</evidence>
<dbReference type="HOGENOM" id="CLU_033082_3_2_1"/>
<dbReference type="InterPro" id="IPR000210">
    <property type="entry name" value="BTB/POZ_dom"/>
</dbReference>
<dbReference type="AlphaFoldDB" id="A8PEQ7"/>
<feature type="region of interest" description="Disordered" evidence="1">
    <location>
        <begin position="1"/>
        <end position="28"/>
    </location>
</feature>
<dbReference type="Proteomes" id="UP000001861">
    <property type="component" value="Unassembled WGS sequence"/>
</dbReference>
<dbReference type="PROSITE" id="PS50097">
    <property type="entry name" value="BTB"/>
    <property type="match status" value="1"/>
</dbReference>
<protein>
    <recommendedName>
        <fullName evidence="2">BTB domain-containing protein</fullName>
    </recommendedName>
</protein>
<dbReference type="Gene3D" id="3.30.710.10">
    <property type="entry name" value="Potassium Channel Kv1.1, Chain A"/>
    <property type="match status" value="1"/>
</dbReference>
<dbReference type="VEuPathDB" id="FungiDB:CC1G_03051"/>
<dbReference type="KEGG" id="cci:CC1G_03051"/>
<reference evidence="3 4" key="1">
    <citation type="journal article" date="2010" name="Proc. Natl. Acad. Sci. U.S.A.">
        <title>Insights into evolution of multicellular fungi from the assembled chromosomes of the mushroom Coprinopsis cinerea (Coprinus cinereus).</title>
        <authorList>
            <person name="Stajich J.E."/>
            <person name="Wilke S.K."/>
            <person name="Ahren D."/>
            <person name="Au C.H."/>
            <person name="Birren B.W."/>
            <person name="Borodovsky M."/>
            <person name="Burns C."/>
            <person name="Canback B."/>
            <person name="Casselton L.A."/>
            <person name="Cheng C.K."/>
            <person name="Deng J."/>
            <person name="Dietrich F.S."/>
            <person name="Fargo D.C."/>
            <person name="Farman M.L."/>
            <person name="Gathman A.C."/>
            <person name="Goldberg J."/>
            <person name="Guigo R."/>
            <person name="Hoegger P.J."/>
            <person name="Hooker J.B."/>
            <person name="Huggins A."/>
            <person name="James T.Y."/>
            <person name="Kamada T."/>
            <person name="Kilaru S."/>
            <person name="Kodira C."/>
            <person name="Kues U."/>
            <person name="Kupfer D."/>
            <person name="Kwan H.S."/>
            <person name="Lomsadze A."/>
            <person name="Li W."/>
            <person name="Lilly W.W."/>
            <person name="Ma L.J."/>
            <person name="Mackey A.J."/>
            <person name="Manning G."/>
            <person name="Martin F."/>
            <person name="Muraguchi H."/>
            <person name="Natvig D.O."/>
            <person name="Palmerini H."/>
            <person name="Ramesh M.A."/>
            <person name="Rehmeyer C.J."/>
            <person name="Roe B.A."/>
            <person name="Shenoy N."/>
            <person name="Stanke M."/>
            <person name="Ter-Hovhannisyan V."/>
            <person name="Tunlid A."/>
            <person name="Velagapudi R."/>
            <person name="Vision T.J."/>
            <person name="Zeng Q."/>
            <person name="Zolan M.E."/>
            <person name="Pukkila P.J."/>
        </authorList>
    </citation>
    <scope>NUCLEOTIDE SEQUENCE [LARGE SCALE GENOMIC DNA]</scope>
    <source>
        <strain evidence="4">Okayama-7 / 130 / ATCC MYA-4618 / FGSC 9003</strain>
    </source>
</reference>
<name>A8PEQ7_COPC7</name>
<comment type="caution">
    <text evidence="3">The sequence shown here is derived from an EMBL/GenBank/DDBJ whole genome shotgun (WGS) entry which is preliminary data.</text>
</comment>
<dbReference type="InParanoid" id="A8PEQ7"/>
<keyword evidence="4" id="KW-1185">Reference proteome</keyword>
<dbReference type="RefSeq" id="XP_001840822.2">
    <property type="nucleotide sequence ID" value="XM_001840770.2"/>
</dbReference>
<gene>
    <name evidence="3" type="ORF">CC1G_03051</name>
</gene>
<dbReference type="STRING" id="240176.A8PEQ7"/>
<feature type="domain" description="BTB" evidence="2">
    <location>
        <begin position="42"/>
        <end position="108"/>
    </location>
</feature>
<organism evidence="3 4">
    <name type="scientific">Coprinopsis cinerea (strain Okayama-7 / 130 / ATCC MYA-4618 / FGSC 9003)</name>
    <name type="common">Inky cap fungus</name>
    <name type="synonym">Hormographiella aspergillata</name>
    <dbReference type="NCBI Taxonomy" id="240176"/>
    <lineage>
        <taxon>Eukaryota</taxon>
        <taxon>Fungi</taxon>
        <taxon>Dikarya</taxon>
        <taxon>Basidiomycota</taxon>
        <taxon>Agaricomycotina</taxon>
        <taxon>Agaricomycetes</taxon>
        <taxon>Agaricomycetidae</taxon>
        <taxon>Agaricales</taxon>
        <taxon>Agaricineae</taxon>
        <taxon>Psathyrellaceae</taxon>
        <taxon>Coprinopsis</taxon>
    </lineage>
</organism>
<dbReference type="SUPFAM" id="SSF54695">
    <property type="entry name" value="POZ domain"/>
    <property type="match status" value="1"/>
</dbReference>
<evidence type="ECO:0000313" key="3">
    <source>
        <dbReference type="EMBL" id="EAU80875.2"/>
    </source>
</evidence>
<evidence type="ECO:0000259" key="2">
    <source>
        <dbReference type="PROSITE" id="PS50097"/>
    </source>
</evidence>